<dbReference type="Proteomes" id="UP000814033">
    <property type="component" value="Unassembled WGS sequence"/>
</dbReference>
<evidence type="ECO:0000313" key="1">
    <source>
        <dbReference type="EMBL" id="KAI0053071.1"/>
    </source>
</evidence>
<protein>
    <submittedName>
        <fullName evidence="1">Uncharacterized protein</fullName>
    </submittedName>
</protein>
<organism evidence="1 2">
    <name type="scientific">Auriscalpium vulgare</name>
    <dbReference type="NCBI Taxonomy" id="40419"/>
    <lineage>
        <taxon>Eukaryota</taxon>
        <taxon>Fungi</taxon>
        <taxon>Dikarya</taxon>
        <taxon>Basidiomycota</taxon>
        <taxon>Agaricomycotina</taxon>
        <taxon>Agaricomycetes</taxon>
        <taxon>Russulales</taxon>
        <taxon>Auriscalpiaceae</taxon>
        <taxon>Auriscalpium</taxon>
    </lineage>
</organism>
<keyword evidence="2" id="KW-1185">Reference proteome</keyword>
<dbReference type="EMBL" id="MU275842">
    <property type="protein sequence ID" value="KAI0053071.1"/>
    <property type="molecule type" value="Genomic_DNA"/>
</dbReference>
<comment type="caution">
    <text evidence="1">The sequence shown here is derived from an EMBL/GenBank/DDBJ whole genome shotgun (WGS) entry which is preliminary data.</text>
</comment>
<sequence>MTYYDTNPKRLNLIGHLSFGVRSIAVSQPFYTAVFAAFGVSLVFQDNAEKPKVLGYGYGEREPVNIFETAKAAATRAGNHIAFNAPSRKAVDEFY</sequence>
<proteinExistence type="predicted"/>
<name>A0ACB8SAU1_9AGAM</name>
<reference evidence="1" key="1">
    <citation type="submission" date="2021-02" db="EMBL/GenBank/DDBJ databases">
        <authorList>
            <consortium name="DOE Joint Genome Institute"/>
            <person name="Ahrendt S."/>
            <person name="Looney B.P."/>
            <person name="Miyauchi S."/>
            <person name="Morin E."/>
            <person name="Drula E."/>
            <person name="Courty P.E."/>
            <person name="Chicoki N."/>
            <person name="Fauchery L."/>
            <person name="Kohler A."/>
            <person name="Kuo A."/>
            <person name="Labutti K."/>
            <person name="Pangilinan J."/>
            <person name="Lipzen A."/>
            <person name="Riley R."/>
            <person name="Andreopoulos W."/>
            <person name="He G."/>
            <person name="Johnson J."/>
            <person name="Barry K.W."/>
            <person name="Grigoriev I.V."/>
            <person name="Nagy L."/>
            <person name="Hibbett D."/>
            <person name="Henrissat B."/>
            <person name="Matheny P.B."/>
            <person name="Labbe J."/>
            <person name="Martin F."/>
        </authorList>
    </citation>
    <scope>NUCLEOTIDE SEQUENCE</scope>
    <source>
        <strain evidence="1">FP105234-sp</strain>
    </source>
</reference>
<reference evidence="1" key="2">
    <citation type="journal article" date="2022" name="New Phytol.">
        <title>Evolutionary transition to the ectomycorrhizal habit in the genomes of a hyperdiverse lineage of mushroom-forming fungi.</title>
        <authorList>
            <person name="Looney B."/>
            <person name="Miyauchi S."/>
            <person name="Morin E."/>
            <person name="Drula E."/>
            <person name="Courty P.E."/>
            <person name="Kohler A."/>
            <person name="Kuo A."/>
            <person name="LaButti K."/>
            <person name="Pangilinan J."/>
            <person name="Lipzen A."/>
            <person name="Riley R."/>
            <person name="Andreopoulos W."/>
            <person name="He G."/>
            <person name="Johnson J."/>
            <person name="Nolan M."/>
            <person name="Tritt A."/>
            <person name="Barry K.W."/>
            <person name="Grigoriev I.V."/>
            <person name="Nagy L.G."/>
            <person name="Hibbett D."/>
            <person name="Henrissat B."/>
            <person name="Matheny P.B."/>
            <person name="Labbe J."/>
            <person name="Martin F.M."/>
        </authorList>
    </citation>
    <scope>NUCLEOTIDE SEQUENCE</scope>
    <source>
        <strain evidence="1">FP105234-sp</strain>
    </source>
</reference>
<accession>A0ACB8SAU1</accession>
<gene>
    <name evidence="1" type="ORF">FA95DRAFT_1552961</name>
</gene>
<evidence type="ECO:0000313" key="2">
    <source>
        <dbReference type="Proteomes" id="UP000814033"/>
    </source>
</evidence>